<dbReference type="GO" id="GO:0042907">
    <property type="term" value="F:xanthine transmembrane transporter activity"/>
    <property type="evidence" value="ECO:0007669"/>
    <property type="project" value="TreeGrafter"/>
</dbReference>
<dbReference type="GO" id="GO:0005886">
    <property type="term" value="C:plasma membrane"/>
    <property type="evidence" value="ECO:0007669"/>
    <property type="project" value="TreeGrafter"/>
</dbReference>
<dbReference type="Pfam" id="PF00860">
    <property type="entry name" value="Xan_ur_permease"/>
    <property type="match status" value="1"/>
</dbReference>
<dbReference type="PANTHER" id="PTHR42810:SF2">
    <property type="entry name" value="PURINE PERMEASE C1399.01C-RELATED"/>
    <property type="match status" value="1"/>
</dbReference>
<reference evidence="11" key="3">
    <citation type="journal article" date="2017" name="J. Biotechnol.">
        <title>Complete genome sequence of Novosphingobium resinovorum SA1, a versatile xenobiotic-degrading bacterium capable of utilizing sulfanilic acid.</title>
        <authorList>
            <person name="Hegedus B."/>
            <person name="Kos P.B."/>
            <person name="Balint B."/>
            <person name="Maroti G."/>
            <person name="Gan H.M."/>
            <person name="Perei K."/>
            <person name="Rakhely G."/>
        </authorList>
    </citation>
    <scope>NUCLEOTIDE SEQUENCE [LARGE SCALE GENOMIC DNA]</scope>
    <source>
        <strain evidence="11">SA1</strain>
    </source>
</reference>
<dbReference type="NCBIfam" id="NF037981">
    <property type="entry name" value="NCS2_1"/>
    <property type="match status" value="1"/>
</dbReference>
<evidence type="ECO:0000256" key="6">
    <source>
        <dbReference type="ARBA" id="ARBA00023136"/>
    </source>
</evidence>
<sequence>MAGAPVSSAPALEVGFEDRIGFAPTLFFAAQHLLALTGVWVFPSIIGTILGLSLIQTSHIVQACLFTTGVVTLLQSGRMLRLPVVQGPTGVFLMTTIAVAQAYGLDAVYGSMLAAACLFALLALPIPGLDLIGRLTRSAANPIVYAMLLVIVGVQLSSVGLANWFGPDPAAPQLVSFLLASFSALTVIACLVFGGQGLVKKGGLVIGVAAGSAAAALMGQWQLPALGEVTPLGLPALAPFGLKVVPAAVFVMVFAFLHASIETVGMYSVLCSWAGRPLTRAVANQGLFVEYLGCAAGALFGGLGTTSYPENIAIIRVSRVGSRFVTMTAGALAIALSMLPQLALLIASIPAPVIGAVSTILFGIIAVNGIQMAREIEWDDLNIAVAAPAFILASGALFLPDPVKARLPAYLLPLLSQPMVIGSMLLIVLNLLVNDIVRPLIEREAQGAA</sequence>
<dbReference type="Proteomes" id="UP000094626">
    <property type="component" value="Plasmid pSA1"/>
</dbReference>
<dbReference type="eggNOG" id="COG2233">
    <property type="taxonomic scope" value="Bacteria"/>
</dbReference>
<feature type="transmembrane region" description="Helical" evidence="7">
    <location>
        <begin position="204"/>
        <end position="224"/>
    </location>
</feature>
<feature type="transmembrane region" description="Helical" evidence="7">
    <location>
        <begin position="84"/>
        <end position="103"/>
    </location>
</feature>
<gene>
    <name evidence="8" type="ORF">BES08_20380</name>
    <name evidence="9" type="ORF">BV97_03781</name>
</gene>
<protein>
    <submittedName>
        <fullName evidence="9">Uracil-xanthine permease</fullName>
    </submittedName>
</protein>
<feature type="transmembrane region" description="Helical" evidence="7">
    <location>
        <begin position="411"/>
        <end position="433"/>
    </location>
</feature>
<dbReference type="InterPro" id="IPR006043">
    <property type="entry name" value="NCS2"/>
</dbReference>
<evidence type="ECO:0000313" key="8">
    <source>
        <dbReference type="EMBL" id="AOR79229.1"/>
    </source>
</evidence>
<feature type="transmembrane region" description="Helical" evidence="7">
    <location>
        <begin position="381"/>
        <end position="399"/>
    </location>
</feature>
<feature type="transmembrane region" description="Helical" evidence="7">
    <location>
        <begin position="236"/>
        <end position="257"/>
    </location>
</feature>
<name>A0A031JSH9_9SPHN</name>
<geneLocation type="plasmid" evidence="8 11">
    <name>pSA1</name>
</geneLocation>
<keyword evidence="6 7" id="KW-0472">Membrane</keyword>
<comment type="subcellular location">
    <subcellularLocation>
        <location evidence="1">Membrane</location>
        <topology evidence="1">Multi-pass membrane protein</topology>
    </subcellularLocation>
</comment>
<evidence type="ECO:0000313" key="10">
    <source>
        <dbReference type="Proteomes" id="UP000024329"/>
    </source>
</evidence>
<dbReference type="PATRIC" id="fig|158500.4.peg.3852"/>
<feature type="transmembrane region" description="Helical" evidence="7">
    <location>
        <begin position="349"/>
        <end position="369"/>
    </location>
</feature>
<evidence type="ECO:0000256" key="2">
    <source>
        <dbReference type="ARBA" id="ARBA00008821"/>
    </source>
</evidence>
<dbReference type="PROSITE" id="PS01116">
    <property type="entry name" value="XANTH_URACIL_PERMASE"/>
    <property type="match status" value="1"/>
</dbReference>
<dbReference type="AlphaFoldDB" id="A0A031JSH9"/>
<dbReference type="OrthoDB" id="9805749at2"/>
<dbReference type="InterPro" id="IPR006042">
    <property type="entry name" value="Xan_ur_permease"/>
</dbReference>
<keyword evidence="5 7" id="KW-1133">Transmembrane helix</keyword>
<feature type="transmembrane region" description="Helical" evidence="7">
    <location>
        <begin position="144"/>
        <end position="165"/>
    </location>
</feature>
<comment type="similarity">
    <text evidence="2">Belongs to the nucleobase:cation symporter-2 (NCS2) (TC 2.A.40) family.</text>
</comment>
<organism evidence="9 10">
    <name type="scientific">Novosphingobium resinovorum</name>
    <dbReference type="NCBI Taxonomy" id="158500"/>
    <lineage>
        <taxon>Bacteria</taxon>
        <taxon>Pseudomonadati</taxon>
        <taxon>Pseudomonadota</taxon>
        <taxon>Alphaproteobacteria</taxon>
        <taxon>Sphingomonadales</taxon>
        <taxon>Sphingomonadaceae</taxon>
        <taxon>Novosphingobium</taxon>
    </lineage>
</organism>
<keyword evidence="4 7" id="KW-0812">Transmembrane</keyword>
<keyword evidence="3" id="KW-0813">Transport</keyword>
<keyword evidence="11" id="KW-1185">Reference proteome</keyword>
<evidence type="ECO:0000256" key="1">
    <source>
        <dbReference type="ARBA" id="ARBA00004141"/>
    </source>
</evidence>
<evidence type="ECO:0000256" key="5">
    <source>
        <dbReference type="ARBA" id="ARBA00022989"/>
    </source>
</evidence>
<evidence type="ECO:0000256" key="3">
    <source>
        <dbReference type="ARBA" id="ARBA00022448"/>
    </source>
</evidence>
<feature type="transmembrane region" description="Helical" evidence="7">
    <location>
        <begin position="171"/>
        <end position="192"/>
    </location>
</feature>
<reference evidence="8" key="2">
    <citation type="submission" date="2016-08" db="EMBL/GenBank/DDBJ databases">
        <authorList>
            <person name="Seilhamer J.J."/>
        </authorList>
    </citation>
    <scope>NUCLEOTIDE SEQUENCE [LARGE SCALE GENOMIC DNA]</scope>
    <source>
        <strain evidence="8">SA1</strain>
        <plasmid evidence="8">pSA1</plasmid>
    </source>
</reference>
<feature type="transmembrane region" description="Helical" evidence="7">
    <location>
        <begin position="33"/>
        <end position="54"/>
    </location>
</feature>
<proteinExistence type="inferred from homology"/>
<evidence type="ECO:0000313" key="9">
    <source>
        <dbReference type="EMBL" id="EZP79758.1"/>
    </source>
</evidence>
<dbReference type="EMBL" id="JFYZ01000022">
    <property type="protein sequence ID" value="EZP79758.1"/>
    <property type="molecule type" value="Genomic_DNA"/>
</dbReference>
<dbReference type="EMBL" id="CP017076">
    <property type="protein sequence ID" value="AOR79229.1"/>
    <property type="molecule type" value="Genomic_DNA"/>
</dbReference>
<feature type="transmembrane region" description="Helical" evidence="7">
    <location>
        <begin position="324"/>
        <end position="343"/>
    </location>
</feature>
<dbReference type="PANTHER" id="PTHR42810">
    <property type="entry name" value="PURINE PERMEASE C1399.01C-RELATED"/>
    <property type="match status" value="1"/>
</dbReference>
<evidence type="ECO:0000313" key="11">
    <source>
        <dbReference type="Proteomes" id="UP000094626"/>
    </source>
</evidence>
<evidence type="ECO:0000256" key="4">
    <source>
        <dbReference type="ARBA" id="ARBA00022692"/>
    </source>
</evidence>
<dbReference type="KEGG" id="nre:BES08_20380"/>
<reference evidence="9 10" key="1">
    <citation type="submission" date="2014-03" db="EMBL/GenBank/DDBJ databases">
        <title>Whole genome sequence of Novosphingobium resinovorum KF1.</title>
        <authorList>
            <person name="Gan H.M."/>
            <person name="Gan H.Y."/>
            <person name="Chew T.H."/>
            <person name="Savka M.A."/>
        </authorList>
    </citation>
    <scope>NUCLEOTIDE SEQUENCE [LARGE SCALE GENOMIC DNA]</scope>
    <source>
        <strain evidence="9 10">KF1</strain>
    </source>
</reference>
<accession>A0A031JSH9</accession>
<keyword evidence="8" id="KW-0614">Plasmid</keyword>
<dbReference type="Proteomes" id="UP000024329">
    <property type="component" value="Unassembled WGS sequence"/>
</dbReference>
<feature type="transmembrane region" description="Helical" evidence="7">
    <location>
        <begin position="109"/>
        <end position="132"/>
    </location>
</feature>
<evidence type="ECO:0000256" key="7">
    <source>
        <dbReference type="SAM" id="Phobius"/>
    </source>
</evidence>